<dbReference type="HOGENOM" id="CLU_045498_5_3_11"/>
<comment type="subcellular location">
    <subcellularLocation>
        <location evidence="6">Cell membrane</location>
        <topology evidence="6">Multi-pass membrane protein</topology>
    </subcellularLocation>
    <subcellularLocation>
        <location evidence="1">Membrane</location>
        <topology evidence="1">Multi-pass membrane protein</topology>
    </subcellularLocation>
</comment>
<comment type="caution">
    <text evidence="7">The sequence shown here is derived from an EMBL/GenBank/DDBJ whole genome shotgun (WGS) entry which is preliminary data.</text>
</comment>
<feature type="transmembrane region" description="Helical" evidence="6">
    <location>
        <begin position="7"/>
        <end position="30"/>
    </location>
</feature>
<dbReference type="PANTHER" id="PTHR43701:SF2">
    <property type="entry name" value="MEMBRANE TRANSPORTER PROTEIN YJNA-RELATED"/>
    <property type="match status" value="1"/>
</dbReference>
<evidence type="ECO:0000256" key="3">
    <source>
        <dbReference type="ARBA" id="ARBA00022692"/>
    </source>
</evidence>
<evidence type="ECO:0000256" key="2">
    <source>
        <dbReference type="ARBA" id="ARBA00009142"/>
    </source>
</evidence>
<keyword evidence="3 6" id="KW-0812">Transmembrane</keyword>
<dbReference type="AlphaFoldDB" id="D0WHA6"/>
<dbReference type="GO" id="GO:0005886">
    <property type="term" value="C:plasma membrane"/>
    <property type="evidence" value="ECO:0007669"/>
    <property type="project" value="UniProtKB-SubCell"/>
</dbReference>
<dbReference type="RefSeq" id="WP_006362396.1">
    <property type="nucleotide sequence ID" value="NZ_GG700630.1"/>
</dbReference>
<dbReference type="OrthoDB" id="528320at2"/>
<proteinExistence type="inferred from homology"/>
<feature type="transmembrane region" description="Helical" evidence="6">
    <location>
        <begin position="42"/>
        <end position="61"/>
    </location>
</feature>
<dbReference type="PANTHER" id="PTHR43701">
    <property type="entry name" value="MEMBRANE TRANSPORTER PROTEIN MJ0441-RELATED"/>
    <property type="match status" value="1"/>
</dbReference>
<gene>
    <name evidence="7" type="ORF">HMPREF0762_01138</name>
</gene>
<keyword evidence="8" id="KW-1185">Reference proteome</keyword>
<evidence type="ECO:0000313" key="8">
    <source>
        <dbReference type="Proteomes" id="UP000006001"/>
    </source>
</evidence>
<dbReference type="STRING" id="649764.HMPREF0762_01138"/>
<dbReference type="Pfam" id="PF01925">
    <property type="entry name" value="TauE"/>
    <property type="match status" value="1"/>
</dbReference>
<dbReference type="InterPro" id="IPR051598">
    <property type="entry name" value="TSUP/Inactive_protease-like"/>
</dbReference>
<dbReference type="Proteomes" id="UP000006001">
    <property type="component" value="Unassembled WGS sequence"/>
</dbReference>
<dbReference type="eggNOG" id="COG0730">
    <property type="taxonomic scope" value="Bacteria"/>
</dbReference>
<evidence type="ECO:0000256" key="4">
    <source>
        <dbReference type="ARBA" id="ARBA00022989"/>
    </source>
</evidence>
<keyword evidence="4 6" id="KW-1133">Transmembrane helix</keyword>
<evidence type="ECO:0000256" key="6">
    <source>
        <dbReference type="RuleBase" id="RU363041"/>
    </source>
</evidence>
<sequence>MLSFVAAAIVGVAIGILSGMLGIGGGTVMVPLFRLAFGLDPLAATATSLFSIIPTSLAGLSKHLRNGTCIPRIGLICGCAGACASPLGVLAATHSPNWAVMGGTSLVIGYSSITMLRRGIAAVRAERAAAAVSPSKAAGAGADATASKAVGACAGGVKDPEGACSSIEAAHVAMTTRTVAAMIAIGLIAGFMGGYVGVGGGFIMVPLFISVLGISMREASGTSLVAVCILAVPGVIEQALLGNVHVSVGLAIAVGSMPGSILGASLVKRIPESALRLLFASFLLVVAVILVLNEVVG</sequence>
<feature type="transmembrane region" description="Helical" evidence="6">
    <location>
        <begin position="98"/>
        <end position="116"/>
    </location>
</feature>
<keyword evidence="5 6" id="KW-0472">Membrane</keyword>
<feature type="transmembrane region" description="Helical" evidence="6">
    <location>
        <begin position="274"/>
        <end position="292"/>
    </location>
</feature>
<organism evidence="7 8">
    <name type="scientific">Slackia exigua (strain ATCC 700122 / DSM 15923 / CIP 105133 / JCM 11022 / KCTC 5966 / S-7)</name>
    <dbReference type="NCBI Taxonomy" id="649764"/>
    <lineage>
        <taxon>Bacteria</taxon>
        <taxon>Bacillati</taxon>
        <taxon>Actinomycetota</taxon>
        <taxon>Coriobacteriia</taxon>
        <taxon>Eggerthellales</taxon>
        <taxon>Eggerthellaceae</taxon>
        <taxon>Slackia</taxon>
    </lineage>
</organism>
<dbReference type="EMBL" id="ACUX02000007">
    <property type="protein sequence ID" value="EEZ61070.1"/>
    <property type="molecule type" value="Genomic_DNA"/>
</dbReference>
<evidence type="ECO:0000256" key="1">
    <source>
        <dbReference type="ARBA" id="ARBA00004141"/>
    </source>
</evidence>
<keyword evidence="6" id="KW-1003">Cell membrane</keyword>
<comment type="similarity">
    <text evidence="2 6">Belongs to the 4-toluene sulfonate uptake permease (TSUP) (TC 2.A.102) family.</text>
</comment>
<feature type="transmembrane region" description="Helical" evidence="6">
    <location>
        <begin position="246"/>
        <end position="267"/>
    </location>
</feature>
<dbReference type="GeneID" id="85007667"/>
<accession>D0WHA6</accession>
<reference evidence="7" key="1">
    <citation type="submission" date="2009-10" db="EMBL/GenBank/DDBJ databases">
        <authorList>
            <person name="Weinstock G."/>
            <person name="Sodergren E."/>
            <person name="Clifton S."/>
            <person name="Fulton L."/>
            <person name="Fulton B."/>
            <person name="Courtney L."/>
            <person name="Fronick C."/>
            <person name="Harrison M."/>
            <person name="Strong C."/>
            <person name="Farmer C."/>
            <person name="Delahaunty K."/>
            <person name="Markovic C."/>
            <person name="Hall O."/>
            <person name="Minx P."/>
            <person name="Tomlinson C."/>
            <person name="Mitreva M."/>
            <person name="Nelson J."/>
            <person name="Hou S."/>
            <person name="Wollam A."/>
            <person name="Pepin K.H."/>
            <person name="Johnson M."/>
            <person name="Bhonagiri V."/>
            <person name="Nash W.E."/>
            <person name="Warren W."/>
            <person name="Chinwalla A."/>
            <person name="Mardis E.R."/>
            <person name="Wilson R.K."/>
        </authorList>
    </citation>
    <scope>NUCLEOTIDE SEQUENCE [LARGE SCALE GENOMIC DNA]</scope>
    <source>
        <strain evidence="7">ATCC 700122</strain>
    </source>
</reference>
<protein>
    <recommendedName>
        <fullName evidence="6">Probable membrane transporter protein</fullName>
    </recommendedName>
</protein>
<evidence type="ECO:0000256" key="5">
    <source>
        <dbReference type="ARBA" id="ARBA00023136"/>
    </source>
</evidence>
<dbReference type="InterPro" id="IPR002781">
    <property type="entry name" value="TM_pro_TauE-like"/>
</dbReference>
<feature type="transmembrane region" description="Helical" evidence="6">
    <location>
        <begin position="73"/>
        <end position="92"/>
    </location>
</feature>
<name>D0WHA6_SLAES</name>
<evidence type="ECO:0000313" key="7">
    <source>
        <dbReference type="EMBL" id="EEZ61070.1"/>
    </source>
</evidence>